<dbReference type="Pfam" id="PF00535">
    <property type="entry name" value="Glycos_transf_2"/>
    <property type="match status" value="1"/>
</dbReference>
<organism evidence="1 2">
    <name type="scientific">Clostridium felsineum</name>
    <dbReference type="NCBI Taxonomy" id="36839"/>
    <lineage>
        <taxon>Bacteria</taxon>
        <taxon>Bacillati</taxon>
        <taxon>Bacillota</taxon>
        <taxon>Clostridia</taxon>
        <taxon>Eubacteriales</taxon>
        <taxon>Clostridiaceae</taxon>
        <taxon>Clostridium</taxon>
    </lineage>
</organism>
<dbReference type="STRING" id="84029.CROST_44280"/>
<dbReference type="InterPro" id="IPR001173">
    <property type="entry name" value="Glyco_trans_2-like"/>
</dbReference>
<sequence>MNLHLDELYYQKKLQTLTIRKTFSSHFKPGITIITPTNKPDFMNNIRKNFTRCSYPKVEFIIILNSDLLNIEMYKRYFSSIPNIKIYKLGKNTSLGESLNFGIEHSNYNYVAKLDDDDYYGKNYIEDAMNIFNYTNADIVGKSSHFIYFEKNKFLNLWHSDHDNQYAKAVAGATFVMKKYIFKKVKFHNLNNGEDLDLLRKCNSLGFRIYSGDIFNYVYNRHIDIQNHSWKINNSDLISKSKYITTTGSYHSLVCI</sequence>
<dbReference type="AlphaFoldDB" id="A0A1S8KXK9"/>
<dbReference type="SUPFAM" id="SSF53448">
    <property type="entry name" value="Nucleotide-diphospho-sugar transferases"/>
    <property type="match status" value="1"/>
</dbReference>
<keyword evidence="1" id="KW-0614">Plasmid</keyword>
<protein>
    <submittedName>
        <fullName evidence="1">Uncharacterized protein</fullName>
    </submittedName>
</protein>
<reference evidence="1 2" key="1">
    <citation type="submission" date="2022-04" db="EMBL/GenBank/DDBJ databases">
        <title>Genome sequence of C. roseum typestrain.</title>
        <authorList>
            <person name="Poehlein A."/>
            <person name="Schoch T."/>
            <person name="Duerre P."/>
            <person name="Daniel R."/>
        </authorList>
    </citation>
    <scope>NUCLEOTIDE SEQUENCE [LARGE SCALE GENOMIC DNA]</scope>
    <source>
        <strain evidence="1 2">DSM 7320</strain>
        <plasmid evidence="1 2">p330</plasmid>
    </source>
</reference>
<accession>A0A1S8KXK9</accession>
<gene>
    <name evidence="1" type="ORF">CROST_046150</name>
</gene>
<dbReference type="RefSeq" id="WP_077836189.1">
    <property type="nucleotide sequence ID" value="NZ_CP096984.1"/>
</dbReference>
<dbReference type="EMBL" id="CP096984">
    <property type="protein sequence ID" value="URZ13837.1"/>
    <property type="molecule type" value="Genomic_DNA"/>
</dbReference>
<evidence type="ECO:0000313" key="2">
    <source>
        <dbReference type="Proteomes" id="UP000190951"/>
    </source>
</evidence>
<dbReference type="Proteomes" id="UP000190951">
    <property type="component" value="Plasmid p330"/>
</dbReference>
<evidence type="ECO:0000313" key="1">
    <source>
        <dbReference type="EMBL" id="URZ13837.1"/>
    </source>
</evidence>
<geneLocation type="plasmid" evidence="1 2">
    <name>p330</name>
</geneLocation>
<name>A0A1S8KXK9_9CLOT</name>
<dbReference type="InterPro" id="IPR029044">
    <property type="entry name" value="Nucleotide-diphossugar_trans"/>
</dbReference>
<dbReference type="KEGG" id="crw:CROST_046150"/>
<proteinExistence type="predicted"/>
<keyword evidence="2" id="KW-1185">Reference proteome</keyword>
<dbReference type="Gene3D" id="3.90.550.10">
    <property type="entry name" value="Spore Coat Polysaccharide Biosynthesis Protein SpsA, Chain A"/>
    <property type="match status" value="1"/>
</dbReference>